<comment type="caution">
    <text evidence="1">The sequence shown here is derived from an EMBL/GenBank/DDBJ whole genome shotgun (WGS) entry which is preliminary data.</text>
</comment>
<name>A0ABP7HHE0_9ACTN</name>
<protein>
    <submittedName>
        <fullName evidence="1">Uncharacterized protein</fullName>
    </submittedName>
</protein>
<reference evidence="2" key="1">
    <citation type="journal article" date="2019" name="Int. J. Syst. Evol. Microbiol.">
        <title>The Global Catalogue of Microorganisms (GCM) 10K type strain sequencing project: providing services to taxonomists for standard genome sequencing and annotation.</title>
        <authorList>
            <consortium name="The Broad Institute Genomics Platform"/>
            <consortium name="The Broad Institute Genome Sequencing Center for Infectious Disease"/>
            <person name="Wu L."/>
            <person name="Ma J."/>
        </authorList>
    </citation>
    <scope>NUCLEOTIDE SEQUENCE [LARGE SCALE GENOMIC DNA]</scope>
    <source>
        <strain evidence="2">JCM 16908</strain>
    </source>
</reference>
<dbReference type="Proteomes" id="UP001500888">
    <property type="component" value="Unassembled WGS sequence"/>
</dbReference>
<organism evidence="1 2">
    <name type="scientific">Sphaerisporangium flaviroseum</name>
    <dbReference type="NCBI Taxonomy" id="509199"/>
    <lineage>
        <taxon>Bacteria</taxon>
        <taxon>Bacillati</taxon>
        <taxon>Actinomycetota</taxon>
        <taxon>Actinomycetes</taxon>
        <taxon>Streptosporangiales</taxon>
        <taxon>Streptosporangiaceae</taxon>
        <taxon>Sphaerisporangium</taxon>
    </lineage>
</organism>
<gene>
    <name evidence="1" type="ORF">GCM10022226_12660</name>
</gene>
<evidence type="ECO:0000313" key="1">
    <source>
        <dbReference type="EMBL" id="GAA3794772.1"/>
    </source>
</evidence>
<proteinExistence type="predicted"/>
<accession>A0ABP7HHE0</accession>
<dbReference type="EMBL" id="BAAAZR010000001">
    <property type="protein sequence ID" value="GAA3794772.1"/>
    <property type="molecule type" value="Genomic_DNA"/>
</dbReference>
<evidence type="ECO:0000313" key="2">
    <source>
        <dbReference type="Proteomes" id="UP001500888"/>
    </source>
</evidence>
<sequence>MTSDCLVPEGTAKTDRVQVHAALVAAEADAAPDTIVPEASSSTAPAAAWPNRFIFMAFPSELTLLVTSVGDTE</sequence>
<keyword evidence="2" id="KW-1185">Reference proteome</keyword>